<feature type="binding site" evidence="6">
    <location>
        <position position="156"/>
    </location>
    <ligand>
        <name>Zn(2+)</name>
        <dbReference type="ChEBI" id="CHEBI:29105"/>
        <label>2</label>
    </ligand>
</feature>
<evidence type="ECO:0000256" key="1">
    <source>
        <dbReference type="ARBA" id="ARBA00002368"/>
    </source>
</evidence>
<dbReference type="RefSeq" id="WP_084088327.1">
    <property type="nucleotide sequence ID" value="NZ_FQUS01000017.1"/>
</dbReference>
<dbReference type="Gene3D" id="2.30.40.10">
    <property type="entry name" value="Urease, subunit C, domain 1"/>
    <property type="match status" value="1"/>
</dbReference>
<feature type="binding site" evidence="6">
    <location>
        <position position="311"/>
    </location>
    <ligand>
        <name>Zn(2+)</name>
        <dbReference type="ChEBI" id="CHEBI:29105"/>
        <label>1</label>
    </ligand>
</feature>
<dbReference type="GO" id="GO:0006145">
    <property type="term" value="P:purine nucleobase catabolic process"/>
    <property type="evidence" value="ECO:0007669"/>
    <property type="project" value="TreeGrafter"/>
</dbReference>
<evidence type="ECO:0000313" key="9">
    <source>
        <dbReference type="Proteomes" id="UP000184041"/>
    </source>
</evidence>
<comment type="function">
    <text evidence="1 6">Catalyzes the reversible cyclization of carbamoyl aspartate to dihydroorotate.</text>
</comment>
<proteinExistence type="inferred from homology"/>
<dbReference type="EMBL" id="FQUS01000017">
    <property type="protein sequence ID" value="SHG02508.1"/>
    <property type="molecule type" value="Genomic_DNA"/>
</dbReference>
<comment type="cofactor">
    <cofactor evidence="6">
        <name>Zn(2+)</name>
        <dbReference type="ChEBI" id="CHEBI:29105"/>
    </cofactor>
    <text evidence="6">Binds 2 Zn(2+) ions per subunit.</text>
</comment>
<dbReference type="HAMAP" id="MF_00220_B">
    <property type="entry name" value="PyrC_classI_B"/>
    <property type="match status" value="1"/>
</dbReference>
<dbReference type="CDD" id="cd01317">
    <property type="entry name" value="DHOase_IIa"/>
    <property type="match status" value="1"/>
</dbReference>
<feature type="active site" evidence="6">
    <location>
        <position position="311"/>
    </location>
</feature>
<dbReference type="EC" id="3.5.2.3" evidence="6"/>
<dbReference type="GO" id="GO:0005737">
    <property type="term" value="C:cytoplasm"/>
    <property type="evidence" value="ECO:0007669"/>
    <property type="project" value="TreeGrafter"/>
</dbReference>
<accession>A0A1M5GFM8</accession>
<evidence type="ECO:0000256" key="5">
    <source>
        <dbReference type="ARBA" id="ARBA00022975"/>
    </source>
</evidence>
<dbReference type="InterPro" id="IPR024403">
    <property type="entry name" value="DHOase_cat"/>
</dbReference>
<gene>
    <name evidence="6" type="primary">pyrC</name>
    <name evidence="8" type="ORF">SAMN05443144_11737</name>
</gene>
<dbReference type="InterPro" id="IPR002195">
    <property type="entry name" value="Dihydroorotase_CS"/>
</dbReference>
<feature type="binding site" evidence="6">
    <location>
        <position position="315"/>
    </location>
    <ligand>
        <name>substrate</name>
    </ligand>
</feature>
<dbReference type="SUPFAM" id="SSF51556">
    <property type="entry name" value="Metallo-dependent hydrolases"/>
    <property type="match status" value="1"/>
</dbReference>
<evidence type="ECO:0000259" key="7">
    <source>
        <dbReference type="Pfam" id="PF12890"/>
    </source>
</evidence>
<name>A0A1M5GFM8_9BACT</name>
<comment type="caution">
    <text evidence="6">Lacks conserved residue(s) required for the propagation of feature annotation.</text>
</comment>
<dbReference type="AlphaFoldDB" id="A0A1M5GFM8"/>
<dbReference type="Proteomes" id="UP000184041">
    <property type="component" value="Unassembled WGS sequence"/>
</dbReference>
<evidence type="ECO:0000256" key="2">
    <source>
        <dbReference type="ARBA" id="ARBA00010286"/>
    </source>
</evidence>
<evidence type="ECO:0000256" key="6">
    <source>
        <dbReference type="HAMAP-Rule" id="MF_00220"/>
    </source>
</evidence>
<dbReference type="STRING" id="1194090.SAMN05443144_11737"/>
<evidence type="ECO:0000313" key="8">
    <source>
        <dbReference type="EMBL" id="SHG02508.1"/>
    </source>
</evidence>
<feature type="binding site" evidence="6">
    <location>
        <position position="156"/>
    </location>
    <ligand>
        <name>Zn(2+)</name>
        <dbReference type="ChEBI" id="CHEBI:29105"/>
        <label>1</label>
    </ligand>
</feature>
<dbReference type="GO" id="GO:0004151">
    <property type="term" value="F:dihydroorotase activity"/>
    <property type="evidence" value="ECO:0007669"/>
    <property type="project" value="UniProtKB-UniRule"/>
</dbReference>
<feature type="binding site" evidence="6">
    <location>
        <position position="183"/>
    </location>
    <ligand>
        <name>Zn(2+)</name>
        <dbReference type="ChEBI" id="CHEBI:29105"/>
        <label>2</label>
    </ligand>
</feature>
<dbReference type="Gene3D" id="3.20.20.140">
    <property type="entry name" value="Metal-dependent hydrolases"/>
    <property type="match status" value="1"/>
</dbReference>
<dbReference type="SUPFAM" id="SSF51338">
    <property type="entry name" value="Composite domain of metallo-dependent hydrolases"/>
    <property type="match status" value="1"/>
</dbReference>
<keyword evidence="9" id="KW-1185">Reference proteome</keyword>
<dbReference type="GO" id="GO:0004038">
    <property type="term" value="F:allantoinase activity"/>
    <property type="evidence" value="ECO:0007669"/>
    <property type="project" value="TreeGrafter"/>
</dbReference>
<keyword evidence="5 6" id="KW-0665">Pyrimidine biosynthesis</keyword>
<keyword evidence="6" id="KW-0862">Zinc</keyword>
<feature type="binding site" evidence="6">
    <location>
        <position position="236"/>
    </location>
    <ligand>
        <name>Zn(2+)</name>
        <dbReference type="ChEBI" id="CHEBI:29105"/>
        <label>2</label>
    </ligand>
</feature>
<dbReference type="InterPro" id="IPR032466">
    <property type="entry name" value="Metal_Hydrolase"/>
</dbReference>
<protein>
    <recommendedName>
        <fullName evidence="6">Dihydroorotase</fullName>
        <shortName evidence="6">DHOase</shortName>
        <ecNumber evidence="6">3.5.2.3</ecNumber>
    </recommendedName>
</protein>
<evidence type="ECO:0000256" key="3">
    <source>
        <dbReference type="ARBA" id="ARBA00022723"/>
    </source>
</evidence>
<sequence>MSYTPDLLLKNVKPVGSGFDGSETVDLRISAGKITEIAAGLEAGGQEESHDAGGSYLSGGWMDMHVHLREPGYEHKETIETGCAAAAFGGFTEVACMPNTNPAIDSRDVVEFIVNSSRDLPVSVHPIGCVSKERKGTSIVEMADMKAGGAVAFSDDGDPVFNSQLMRVALEYSSMLEVPVINHEEDLKLSRPGHMHEGRVSARLGLDGTPGIAEETMIARDILLAEFTGGHIHVAHISTAKAVELVRRAKADGIHITAEVCPHHFDLTDEEIERRDFDTNVKMHPPLRSQEDVDAMAEGLADGTIDAICTDHAPHAVEEKEVEFIYAPNGITGLETAWSVSVRQLLQPGVLDLPALLEKFVENPRRILNLEIPKIKEGSKANLTLFNTDEQWTYEEQRVKTKSTNSPYLGEEMTGRAEAIYNGGHFVVNKI</sequence>
<feature type="binding site" evidence="6">
    <location>
        <position position="67"/>
    </location>
    <ligand>
        <name>Zn(2+)</name>
        <dbReference type="ChEBI" id="CHEBI:29105"/>
        <label>1</label>
    </ligand>
</feature>
<feature type="domain" description="Dihydroorotase catalytic" evidence="7">
    <location>
        <begin position="59"/>
        <end position="240"/>
    </location>
</feature>
<keyword evidence="3 6" id="KW-0479">Metal-binding</keyword>
<reference evidence="8 9" key="1">
    <citation type="submission" date="2016-11" db="EMBL/GenBank/DDBJ databases">
        <authorList>
            <person name="Jaros S."/>
            <person name="Januszkiewicz K."/>
            <person name="Wedrychowicz H."/>
        </authorList>
    </citation>
    <scope>NUCLEOTIDE SEQUENCE [LARGE SCALE GENOMIC DNA]</scope>
    <source>
        <strain evidence="8 9">DSM 21986</strain>
    </source>
</reference>
<feature type="binding site" evidence="6">
    <location>
        <position position="99"/>
    </location>
    <ligand>
        <name>substrate</name>
    </ligand>
</feature>
<dbReference type="PANTHER" id="PTHR43668:SF2">
    <property type="entry name" value="ALLANTOINASE"/>
    <property type="match status" value="1"/>
</dbReference>
<dbReference type="InterPro" id="IPR050138">
    <property type="entry name" value="DHOase/Allantoinase_Hydrolase"/>
</dbReference>
<feature type="binding site" evidence="6">
    <location>
        <position position="65"/>
    </location>
    <ligand>
        <name>Zn(2+)</name>
        <dbReference type="ChEBI" id="CHEBI:29105"/>
        <label>1</label>
    </ligand>
</feature>
<comment type="similarity">
    <text evidence="2 6">Belongs to the metallo-dependent hydrolases superfamily. DHOase family. Class I DHOase subfamily.</text>
</comment>
<dbReference type="GO" id="GO:0044205">
    <property type="term" value="P:'de novo' UMP biosynthetic process"/>
    <property type="evidence" value="ECO:0007669"/>
    <property type="project" value="UniProtKB-UniRule"/>
</dbReference>
<dbReference type="InterPro" id="IPR011059">
    <property type="entry name" value="Metal-dep_hydrolase_composite"/>
</dbReference>
<dbReference type="InterPro" id="IPR004722">
    <property type="entry name" value="DHOase"/>
</dbReference>
<dbReference type="Pfam" id="PF12890">
    <property type="entry name" value="DHOase"/>
    <property type="match status" value="1"/>
</dbReference>
<comment type="pathway">
    <text evidence="6">Pyrimidine metabolism; UMP biosynthesis via de novo pathway; (S)-dihydroorotate from bicarbonate: step 3/3.</text>
</comment>
<dbReference type="NCBIfam" id="TIGR00857">
    <property type="entry name" value="pyrC_multi"/>
    <property type="match status" value="1"/>
</dbReference>
<keyword evidence="4 6" id="KW-0378">Hydrolase</keyword>
<dbReference type="PANTHER" id="PTHR43668">
    <property type="entry name" value="ALLANTOINASE"/>
    <property type="match status" value="1"/>
</dbReference>
<comment type="catalytic activity">
    <reaction evidence="6">
        <text>(S)-dihydroorotate + H2O = N-carbamoyl-L-aspartate + H(+)</text>
        <dbReference type="Rhea" id="RHEA:24296"/>
        <dbReference type="ChEBI" id="CHEBI:15377"/>
        <dbReference type="ChEBI" id="CHEBI:15378"/>
        <dbReference type="ChEBI" id="CHEBI:30864"/>
        <dbReference type="ChEBI" id="CHEBI:32814"/>
        <dbReference type="EC" id="3.5.2.3"/>
    </reaction>
</comment>
<dbReference type="OrthoDB" id="9765462at2"/>
<dbReference type="GO" id="GO:0008270">
    <property type="term" value="F:zinc ion binding"/>
    <property type="evidence" value="ECO:0007669"/>
    <property type="project" value="UniProtKB-UniRule"/>
</dbReference>
<organism evidence="8 9">
    <name type="scientific">Fodinibius roseus</name>
    <dbReference type="NCBI Taxonomy" id="1194090"/>
    <lineage>
        <taxon>Bacteria</taxon>
        <taxon>Pseudomonadati</taxon>
        <taxon>Balneolota</taxon>
        <taxon>Balneolia</taxon>
        <taxon>Balneolales</taxon>
        <taxon>Balneolaceae</taxon>
        <taxon>Fodinibius</taxon>
    </lineage>
</organism>
<dbReference type="PROSITE" id="PS00482">
    <property type="entry name" value="DIHYDROOROTASE_1"/>
    <property type="match status" value="1"/>
</dbReference>
<dbReference type="UniPathway" id="UPA00070">
    <property type="reaction ID" value="UER00117"/>
</dbReference>
<feature type="binding site" evidence="6">
    <location>
        <begin position="67"/>
        <end position="69"/>
    </location>
    <ligand>
        <name>substrate</name>
    </ligand>
</feature>
<evidence type="ECO:0000256" key="4">
    <source>
        <dbReference type="ARBA" id="ARBA00022801"/>
    </source>
</evidence>